<organism evidence="1 2">
    <name type="scientific">Trichostrongylus colubriformis</name>
    <name type="common">Black scour worm</name>
    <dbReference type="NCBI Taxonomy" id="6319"/>
    <lineage>
        <taxon>Eukaryota</taxon>
        <taxon>Metazoa</taxon>
        <taxon>Ecdysozoa</taxon>
        <taxon>Nematoda</taxon>
        <taxon>Chromadorea</taxon>
        <taxon>Rhabditida</taxon>
        <taxon>Rhabditina</taxon>
        <taxon>Rhabditomorpha</taxon>
        <taxon>Strongyloidea</taxon>
        <taxon>Trichostrongylidae</taxon>
        <taxon>Trichostrongylus</taxon>
    </lineage>
</organism>
<evidence type="ECO:0000313" key="2">
    <source>
        <dbReference type="Proteomes" id="UP001331761"/>
    </source>
</evidence>
<comment type="caution">
    <text evidence="1">The sequence shown here is derived from an EMBL/GenBank/DDBJ whole genome shotgun (WGS) entry which is preliminary data.</text>
</comment>
<keyword evidence="2" id="KW-1185">Reference proteome</keyword>
<dbReference type="AlphaFoldDB" id="A0AAN8G1F7"/>
<reference evidence="1 2" key="1">
    <citation type="submission" date="2019-10" db="EMBL/GenBank/DDBJ databases">
        <title>Assembly and Annotation for the nematode Trichostrongylus colubriformis.</title>
        <authorList>
            <person name="Martin J."/>
        </authorList>
    </citation>
    <scope>NUCLEOTIDE SEQUENCE [LARGE SCALE GENOMIC DNA]</scope>
    <source>
        <strain evidence="1">G859</strain>
        <tissue evidence="1">Whole worm</tissue>
    </source>
</reference>
<feature type="non-terminal residue" evidence="1">
    <location>
        <position position="1"/>
    </location>
</feature>
<sequence length="30" mass="3587">GGNLPGFFVEHRCEGIERWHCCCFLWSFKK</sequence>
<dbReference type="Proteomes" id="UP001331761">
    <property type="component" value="Unassembled WGS sequence"/>
</dbReference>
<accession>A0AAN8G1F7</accession>
<protein>
    <submittedName>
        <fullName evidence="1">Uncharacterized protein</fullName>
    </submittedName>
</protein>
<evidence type="ECO:0000313" key="1">
    <source>
        <dbReference type="EMBL" id="KAK5974633.1"/>
    </source>
</evidence>
<gene>
    <name evidence="1" type="ORF">GCK32_013009</name>
</gene>
<proteinExistence type="predicted"/>
<dbReference type="EMBL" id="WIXE01014010">
    <property type="protein sequence ID" value="KAK5974633.1"/>
    <property type="molecule type" value="Genomic_DNA"/>
</dbReference>
<name>A0AAN8G1F7_TRICO</name>